<dbReference type="eggNOG" id="COG0322">
    <property type="taxonomic scope" value="Bacteria"/>
</dbReference>
<comment type="subunit">
    <text evidence="7">Interacts with UvrB in an incision complex.</text>
</comment>
<dbReference type="InterPro" id="IPR000305">
    <property type="entry name" value="GIY-YIG_endonuc"/>
</dbReference>
<dbReference type="GO" id="GO:0009432">
    <property type="term" value="P:SOS response"/>
    <property type="evidence" value="ECO:0007669"/>
    <property type="project" value="UniProtKB-UniRule"/>
</dbReference>
<dbReference type="GO" id="GO:0003677">
    <property type="term" value="F:DNA binding"/>
    <property type="evidence" value="ECO:0007669"/>
    <property type="project" value="UniProtKB-UniRule"/>
</dbReference>
<dbReference type="Pfam" id="PF22920">
    <property type="entry name" value="UvrC_RNaseH"/>
    <property type="match status" value="1"/>
</dbReference>
<dbReference type="InterPro" id="IPR036876">
    <property type="entry name" value="UVR_dom_sf"/>
</dbReference>
<dbReference type="Gene3D" id="3.40.1440.10">
    <property type="entry name" value="GIY-YIG endonuclease"/>
    <property type="match status" value="1"/>
</dbReference>
<keyword evidence="5 7" id="KW-0234">DNA repair</keyword>
<dbReference type="SUPFAM" id="SSF46600">
    <property type="entry name" value="C-terminal UvrC-binding domain of UvrB"/>
    <property type="match status" value="1"/>
</dbReference>
<dbReference type="Pfam" id="PF14520">
    <property type="entry name" value="HHH_5"/>
    <property type="match status" value="1"/>
</dbReference>
<evidence type="ECO:0000259" key="9">
    <source>
        <dbReference type="PROSITE" id="PS50151"/>
    </source>
</evidence>
<dbReference type="InterPro" id="IPR001162">
    <property type="entry name" value="UvrC_RNase_H_dom"/>
</dbReference>
<dbReference type="AlphaFoldDB" id="D0LVJ3"/>
<dbReference type="InterPro" id="IPR010994">
    <property type="entry name" value="RuvA_2-like"/>
</dbReference>
<dbReference type="InterPro" id="IPR035901">
    <property type="entry name" value="GIY-YIG_endonuc_sf"/>
</dbReference>
<dbReference type="Gene3D" id="1.10.150.20">
    <property type="entry name" value="5' to 3' exonuclease, C-terminal subdomain"/>
    <property type="match status" value="1"/>
</dbReference>
<dbReference type="Pfam" id="PF08459">
    <property type="entry name" value="UvrC_RNaseH_dom"/>
    <property type="match status" value="1"/>
</dbReference>
<feature type="compositionally biased region" description="Acidic residues" evidence="8">
    <location>
        <begin position="465"/>
        <end position="479"/>
    </location>
</feature>
<dbReference type="CDD" id="cd10434">
    <property type="entry name" value="GIY-YIG_UvrC_Cho"/>
    <property type="match status" value="1"/>
</dbReference>
<name>D0LVJ3_HALO1</name>
<keyword evidence="1 7" id="KW-0963">Cytoplasm</keyword>
<dbReference type="InterPro" id="IPR038476">
    <property type="entry name" value="UvrC_RNase_H_dom_sf"/>
</dbReference>
<proteinExistence type="inferred from homology"/>
<accession>D0LVJ3</accession>
<evidence type="ECO:0000256" key="3">
    <source>
        <dbReference type="ARBA" id="ARBA00022769"/>
    </source>
</evidence>
<comment type="subcellular location">
    <subcellularLocation>
        <location evidence="7">Cytoplasm</location>
    </subcellularLocation>
</comment>
<dbReference type="PROSITE" id="PS50151">
    <property type="entry name" value="UVR"/>
    <property type="match status" value="1"/>
</dbReference>
<dbReference type="PROSITE" id="PS50165">
    <property type="entry name" value="UVRC"/>
    <property type="match status" value="1"/>
</dbReference>
<keyword evidence="3 7" id="KW-0228">DNA excision</keyword>
<dbReference type="FunFam" id="3.40.1440.10:FF:000001">
    <property type="entry name" value="UvrABC system protein C"/>
    <property type="match status" value="1"/>
</dbReference>
<feature type="region of interest" description="Disordered" evidence="8">
    <location>
        <begin position="465"/>
        <end position="489"/>
    </location>
</feature>
<evidence type="ECO:0000256" key="6">
    <source>
        <dbReference type="ARBA" id="ARBA00023236"/>
    </source>
</evidence>
<dbReference type="Gene3D" id="4.10.860.10">
    <property type="entry name" value="UVR domain"/>
    <property type="match status" value="1"/>
</dbReference>
<dbReference type="HOGENOM" id="CLU_014841_3_2_7"/>
<dbReference type="PROSITE" id="PS50164">
    <property type="entry name" value="GIY_YIG"/>
    <property type="match status" value="1"/>
</dbReference>
<dbReference type="OrthoDB" id="9804933at2"/>
<keyword evidence="4 7" id="KW-0267">Excision nuclease</keyword>
<evidence type="ECO:0000256" key="4">
    <source>
        <dbReference type="ARBA" id="ARBA00022881"/>
    </source>
</evidence>
<comment type="similarity">
    <text evidence="7">Belongs to the UvrC family.</text>
</comment>
<reference evidence="12 13" key="1">
    <citation type="journal article" date="2010" name="Stand. Genomic Sci.">
        <title>Complete genome sequence of Haliangium ochraceum type strain (SMP-2).</title>
        <authorList>
            <consortium name="US DOE Joint Genome Institute (JGI-PGF)"/>
            <person name="Ivanova N."/>
            <person name="Daum C."/>
            <person name="Lang E."/>
            <person name="Abt B."/>
            <person name="Kopitz M."/>
            <person name="Saunders E."/>
            <person name="Lapidus A."/>
            <person name="Lucas S."/>
            <person name="Glavina Del Rio T."/>
            <person name="Nolan M."/>
            <person name="Tice H."/>
            <person name="Copeland A."/>
            <person name="Cheng J.F."/>
            <person name="Chen F."/>
            <person name="Bruce D."/>
            <person name="Goodwin L."/>
            <person name="Pitluck S."/>
            <person name="Mavromatis K."/>
            <person name="Pati A."/>
            <person name="Mikhailova N."/>
            <person name="Chen A."/>
            <person name="Palaniappan K."/>
            <person name="Land M."/>
            <person name="Hauser L."/>
            <person name="Chang Y.J."/>
            <person name="Jeffries C.D."/>
            <person name="Detter J.C."/>
            <person name="Brettin T."/>
            <person name="Rohde M."/>
            <person name="Goker M."/>
            <person name="Bristow J."/>
            <person name="Markowitz V."/>
            <person name="Eisen J.A."/>
            <person name="Hugenholtz P."/>
            <person name="Kyrpides N.C."/>
            <person name="Klenk H.P."/>
        </authorList>
    </citation>
    <scope>NUCLEOTIDE SEQUENCE [LARGE SCALE GENOMIC DNA]</scope>
    <source>
        <strain evidence="13">DSM 14365 / CIP 107738 / JCM 11303 / AJ 13395 / SMP-2</strain>
    </source>
</reference>
<dbReference type="EMBL" id="CP001804">
    <property type="protein sequence ID" value="ACY17554.1"/>
    <property type="molecule type" value="Genomic_DNA"/>
</dbReference>
<dbReference type="Pfam" id="PF01541">
    <property type="entry name" value="GIY-YIG"/>
    <property type="match status" value="1"/>
</dbReference>
<evidence type="ECO:0000259" key="10">
    <source>
        <dbReference type="PROSITE" id="PS50164"/>
    </source>
</evidence>
<evidence type="ECO:0000256" key="8">
    <source>
        <dbReference type="SAM" id="MobiDB-lite"/>
    </source>
</evidence>
<feature type="compositionally biased region" description="Low complexity" evidence="8">
    <location>
        <begin position="661"/>
        <end position="683"/>
    </location>
</feature>
<dbReference type="NCBIfam" id="NF001824">
    <property type="entry name" value="PRK00558.1-5"/>
    <property type="match status" value="1"/>
</dbReference>
<dbReference type="NCBIfam" id="TIGR00194">
    <property type="entry name" value="uvrC"/>
    <property type="match status" value="1"/>
</dbReference>
<dbReference type="GO" id="GO:0009380">
    <property type="term" value="C:excinuclease repair complex"/>
    <property type="evidence" value="ECO:0007669"/>
    <property type="project" value="InterPro"/>
</dbReference>
<keyword evidence="13" id="KW-1185">Reference proteome</keyword>
<feature type="region of interest" description="Disordered" evidence="8">
    <location>
        <begin position="647"/>
        <end position="689"/>
    </location>
</feature>
<evidence type="ECO:0000313" key="13">
    <source>
        <dbReference type="Proteomes" id="UP000001880"/>
    </source>
</evidence>
<dbReference type="GO" id="GO:0009381">
    <property type="term" value="F:excinuclease ABC activity"/>
    <property type="evidence" value="ECO:0007669"/>
    <property type="project" value="UniProtKB-UniRule"/>
</dbReference>
<dbReference type="InterPro" id="IPR050066">
    <property type="entry name" value="UvrABC_protein_C"/>
</dbReference>
<dbReference type="STRING" id="502025.Hoch_5066"/>
<comment type="function">
    <text evidence="7">The UvrABC repair system catalyzes the recognition and processing of DNA lesions. UvrC both incises the 5' and 3' sides of the lesion. The N-terminal half is responsible for the 3' incision and the C-terminal half is responsible for the 5' incision.</text>
</comment>
<dbReference type="SUPFAM" id="SSF47781">
    <property type="entry name" value="RuvA domain 2-like"/>
    <property type="match status" value="1"/>
</dbReference>
<keyword evidence="2 7" id="KW-0227">DNA damage</keyword>
<dbReference type="KEGG" id="hoh:Hoch_5066"/>
<protein>
    <recommendedName>
        <fullName evidence="7">UvrABC system protein C</fullName>
        <shortName evidence="7">Protein UvrC</shortName>
    </recommendedName>
    <alternativeName>
        <fullName evidence="7">Excinuclease ABC subunit C</fullName>
    </alternativeName>
</protein>
<feature type="domain" description="UvrC family homology region profile" evidence="11">
    <location>
        <begin position="261"/>
        <end position="512"/>
    </location>
</feature>
<evidence type="ECO:0000259" key="11">
    <source>
        <dbReference type="PROSITE" id="PS50165"/>
    </source>
</evidence>
<keyword evidence="6 7" id="KW-0742">SOS response</keyword>
<dbReference type="Gene3D" id="3.30.420.340">
    <property type="entry name" value="UvrC, RNAse H endonuclease domain"/>
    <property type="match status" value="1"/>
</dbReference>
<dbReference type="SMART" id="SM00278">
    <property type="entry name" value="HhH1"/>
    <property type="match status" value="2"/>
</dbReference>
<gene>
    <name evidence="7" type="primary">uvrC</name>
    <name evidence="12" type="ordered locus">Hoch_5066</name>
</gene>
<organism evidence="12 13">
    <name type="scientific">Haliangium ochraceum (strain DSM 14365 / JCM 11303 / SMP-2)</name>
    <dbReference type="NCBI Taxonomy" id="502025"/>
    <lineage>
        <taxon>Bacteria</taxon>
        <taxon>Pseudomonadati</taxon>
        <taxon>Myxococcota</taxon>
        <taxon>Polyangia</taxon>
        <taxon>Haliangiales</taxon>
        <taxon>Kofleriaceae</taxon>
        <taxon>Haliangium</taxon>
    </lineage>
</organism>
<dbReference type="Proteomes" id="UP000001880">
    <property type="component" value="Chromosome"/>
</dbReference>
<dbReference type="SUPFAM" id="SSF82771">
    <property type="entry name" value="GIY-YIG endonuclease"/>
    <property type="match status" value="1"/>
</dbReference>
<dbReference type="Pfam" id="PF02151">
    <property type="entry name" value="UVR"/>
    <property type="match status" value="1"/>
</dbReference>
<dbReference type="PANTHER" id="PTHR30562">
    <property type="entry name" value="UVRC/OXIDOREDUCTASE"/>
    <property type="match status" value="1"/>
</dbReference>
<dbReference type="PANTHER" id="PTHR30562:SF1">
    <property type="entry name" value="UVRABC SYSTEM PROTEIN C"/>
    <property type="match status" value="1"/>
</dbReference>
<evidence type="ECO:0000256" key="1">
    <source>
        <dbReference type="ARBA" id="ARBA00022490"/>
    </source>
</evidence>
<dbReference type="InterPro" id="IPR001943">
    <property type="entry name" value="UVR_dom"/>
</dbReference>
<evidence type="ECO:0000256" key="2">
    <source>
        <dbReference type="ARBA" id="ARBA00022763"/>
    </source>
</evidence>
<dbReference type="GO" id="GO:0005737">
    <property type="term" value="C:cytoplasm"/>
    <property type="evidence" value="ECO:0007669"/>
    <property type="project" value="UniProtKB-SubCell"/>
</dbReference>
<dbReference type="SMART" id="SM00465">
    <property type="entry name" value="GIYc"/>
    <property type="match status" value="1"/>
</dbReference>
<feature type="domain" description="UVR" evidence="9">
    <location>
        <begin position="210"/>
        <end position="245"/>
    </location>
</feature>
<dbReference type="InterPro" id="IPR004791">
    <property type="entry name" value="UvrC"/>
</dbReference>
<evidence type="ECO:0000313" key="12">
    <source>
        <dbReference type="EMBL" id="ACY17554.1"/>
    </source>
</evidence>
<dbReference type="InterPro" id="IPR047296">
    <property type="entry name" value="GIY-YIG_UvrC_Cho"/>
</dbReference>
<sequence length="689" mass="76697">MTLVSSFSPSKEFFERIPTAPGVYLMKDRSGRVVYVGKAKNLRTRVRQYFRPGADARFFVAAGLLARVLADIDTVVVDNEKEALLLENHLIKKHQPRFNINLRDDKQYLVLRIDPNADYPRVEVVRNIRDDQARYFGPYHSATSCRETLRLLNRHFQLRTCTDHVLRTRTRPCLQYQIKRCPGPCVYPVERDAYAEQVDDVMMFLAGKNDQLVTRLRERMSSYAEREEFEAAARLRDSIQAVDKTLARQNVVQEQFLDQDVFGMWREGDVVEIAVLFIRNGKLVGRRSLRQGDQAFPDGQVLANFVQQYYATGTLVPDEIVVGVELDDEAVIAEWLAGLRGKKVKILHPQRSTRARLLALAEKNAAASAASRQNRDRDAEDTLRKLQARLGLKRLPRRIECFDIAHIQGSVTVASMVVFVDGVAERSLYRKFKVKSVTNDDFAAMYEVLSRRFRRALAAQAEAEATAEADGVGEGEGEGADGTGKTGSSWEMPDLLVVDGGKGQLGQALTALADLGIKITAEKGFDVIGLAKEREISGEALPDRVYLRNRKEAVRLRPNTAELYLLSRVRDEAHRFANTFHRERRNRTALRSSLDDIPGIGAKRRRALLRELGSLKAIKQASLEELSAVSGMGRKAAEAVYRFFEGERGGGERGDGGAVTGAPGASSGEPAASESAANSAEQPDSPSAS</sequence>
<feature type="domain" description="GIY-YIG" evidence="10">
    <location>
        <begin position="19"/>
        <end position="100"/>
    </location>
</feature>
<dbReference type="GO" id="GO:0006289">
    <property type="term" value="P:nucleotide-excision repair"/>
    <property type="evidence" value="ECO:0007669"/>
    <property type="project" value="UniProtKB-UniRule"/>
</dbReference>
<evidence type="ECO:0000256" key="7">
    <source>
        <dbReference type="HAMAP-Rule" id="MF_00203"/>
    </source>
</evidence>
<dbReference type="HAMAP" id="MF_00203">
    <property type="entry name" value="UvrC"/>
    <property type="match status" value="1"/>
</dbReference>
<dbReference type="InterPro" id="IPR003583">
    <property type="entry name" value="Hlx-hairpin-Hlx_DNA-bd_motif"/>
</dbReference>
<evidence type="ECO:0000256" key="5">
    <source>
        <dbReference type="ARBA" id="ARBA00023204"/>
    </source>
</evidence>